<keyword evidence="1" id="KW-0802">TPR repeat</keyword>
<dbReference type="Proteomes" id="UP001232992">
    <property type="component" value="Unassembled WGS sequence"/>
</dbReference>
<organism evidence="3 4">
    <name type="scientific">Roseofilum casamattae BLCC-M143</name>
    <dbReference type="NCBI Taxonomy" id="3022442"/>
    <lineage>
        <taxon>Bacteria</taxon>
        <taxon>Bacillati</taxon>
        <taxon>Cyanobacteriota</taxon>
        <taxon>Cyanophyceae</taxon>
        <taxon>Desertifilales</taxon>
        <taxon>Desertifilaceae</taxon>
        <taxon>Roseofilum</taxon>
        <taxon>Roseofilum casamattae</taxon>
    </lineage>
</organism>
<dbReference type="InterPro" id="IPR019734">
    <property type="entry name" value="TPR_rpt"/>
</dbReference>
<dbReference type="InterPro" id="IPR011990">
    <property type="entry name" value="TPR-like_helical_dom_sf"/>
</dbReference>
<dbReference type="PROSITE" id="PS50005">
    <property type="entry name" value="TPR"/>
    <property type="match status" value="1"/>
</dbReference>
<evidence type="ECO:0000313" key="3">
    <source>
        <dbReference type="EMBL" id="MDJ1183413.1"/>
    </source>
</evidence>
<evidence type="ECO:0000313" key="4">
    <source>
        <dbReference type="Proteomes" id="UP001232992"/>
    </source>
</evidence>
<dbReference type="SMART" id="SM00028">
    <property type="entry name" value="TPR"/>
    <property type="match status" value="2"/>
</dbReference>
<keyword evidence="4" id="KW-1185">Reference proteome</keyword>
<sequence>MIDRRKLWQFFSTLGIVSCLQLMFSGLPTHAGDPFRDRSPHQIGQHTEAAFKSLFIGGDYPQARRHLQQAQQRENNDPLVYSMLASLAYIDEDWEGLGDYGTQTREVAEALVPTDALRGNLYIAVGHFLEGAYHASKYGAVRGAPQALNKLQDALKYLKKAEAIASDDPELNLVKGYMDLMLSVVLPFADTEQAIDRLETLARPQYLTYRGIAMAYRDLEDYQNALTYVNRAMEITPNHPEIHYLKAQILNKLGQSQAAKNAFNKALSRPQILPKYLVAQIFFEACKNQRKLDQKPRNCDALRDPIKQGNNLWGPATLPSLD</sequence>
<evidence type="ECO:0000256" key="1">
    <source>
        <dbReference type="PROSITE-ProRule" id="PRU00339"/>
    </source>
</evidence>
<dbReference type="InterPro" id="IPR048173">
    <property type="entry name" value="Sll0314-like"/>
</dbReference>
<keyword evidence="2" id="KW-0732">Signal</keyword>
<dbReference type="PANTHER" id="PTHR12558">
    <property type="entry name" value="CELL DIVISION CYCLE 16,23,27"/>
    <property type="match status" value="1"/>
</dbReference>
<feature type="repeat" description="TPR" evidence="1">
    <location>
        <begin position="206"/>
        <end position="239"/>
    </location>
</feature>
<reference evidence="3 4" key="1">
    <citation type="submission" date="2023-01" db="EMBL/GenBank/DDBJ databases">
        <title>Novel diversity within Roseofilum (Cyanobacteria; Desertifilaceae) from marine benthic mats with descriptions of four novel species.</title>
        <authorList>
            <person name="Wang Y."/>
            <person name="Berthold D.E."/>
            <person name="Hu J."/>
            <person name="Lefler F.W."/>
            <person name="Laughinghouse H.D. IV."/>
        </authorList>
    </citation>
    <scope>NUCLEOTIDE SEQUENCE [LARGE SCALE GENOMIC DNA]</scope>
    <source>
        <strain evidence="3 4">BLCC-M143</strain>
    </source>
</reference>
<feature type="signal peptide" evidence="2">
    <location>
        <begin position="1"/>
        <end position="31"/>
    </location>
</feature>
<dbReference type="RefSeq" id="WP_283758064.1">
    <property type="nucleotide sequence ID" value="NZ_JAQOSQ010000007.1"/>
</dbReference>
<comment type="caution">
    <text evidence="3">The sequence shown here is derived from an EMBL/GenBank/DDBJ whole genome shotgun (WGS) entry which is preliminary data.</text>
</comment>
<dbReference type="SUPFAM" id="SSF48452">
    <property type="entry name" value="TPR-like"/>
    <property type="match status" value="1"/>
</dbReference>
<proteinExistence type="predicted"/>
<dbReference type="PROSITE" id="PS51257">
    <property type="entry name" value="PROKAR_LIPOPROTEIN"/>
    <property type="match status" value="1"/>
</dbReference>
<name>A0ABT7BYQ9_9CYAN</name>
<dbReference type="EMBL" id="JAQOSQ010000007">
    <property type="protein sequence ID" value="MDJ1183413.1"/>
    <property type="molecule type" value="Genomic_DNA"/>
</dbReference>
<evidence type="ECO:0000256" key="2">
    <source>
        <dbReference type="SAM" id="SignalP"/>
    </source>
</evidence>
<dbReference type="Gene3D" id="1.25.40.10">
    <property type="entry name" value="Tetratricopeptide repeat domain"/>
    <property type="match status" value="2"/>
</dbReference>
<dbReference type="NCBIfam" id="NF041522">
    <property type="entry name" value="TPR_sll0314"/>
    <property type="match status" value="1"/>
</dbReference>
<dbReference type="PANTHER" id="PTHR12558:SF13">
    <property type="entry name" value="CELL DIVISION CYCLE PROTEIN 27 HOMOLOG"/>
    <property type="match status" value="1"/>
</dbReference>
<protein>
    <submittedName>
        <fullName evidence="3">Tetratricopeptide repeat protein</fullName>
    </submittedName>
</protein>
<feature type="chain" id="PRO_5046626972" evidence="2">
    <location>
        <begin position="32"/>
        <end position="322"/>
    </location>
</feature>
<dbReference type="Pfam" id="PF13424">
    <property type="entry name" value="TPR_12"/>
    <property type="match status" value="1"/>
</dbReference>
<accession>A0ABT7BYQ9</accession>
<gene>
    <name evidence="3" type="ORF">PMH09_09395</name>
</gene>